<feature type="transmembrane region" description="Helical" evidence="1">
    <location>
        <begin position="20"/>
        <end position="41"/>
    </location>
</feature>
<keyword evidence="1" id="KW-0812">Transmembrane</keyword>
<keyword evidence="1" id="KW-1133">Transmembrane helix</keyword>
<accession>X1U9D2</accession>
<reference evidence="2" key="1">
    <citation type="journal article" date="2014" name="Front. Microbiol.">
        <title>High frequency of phylogenetically diverse reductive dehalogenase-homologous genes in deep subseafloor sedimentary metagenomes.</title>
        <authorList>
            <person name="Kawai M."/>
            <person name="Futagami T."/>
            <person name="Toyoda A."/>
            <person name="Takaki Y."/>
            <person name="Nishi S."/>
            <person name="Hori S."/>
            <person name="Arai W."/>
            <person name="Tsubouchi T."/>
            <person name="Morono Y."/>
            <person name="Uchiyama I."/>
            <person name="Ito T."/>
            <person name="Fujiyama A."/>
            <person name="Inagaki F."/>
            <person name="Takami H."/>
        </authorList>
    </citation>
    <scope>NUCLEOTIDE SEQUENCE</scope>
    <source>
        <strain evidence="2">Expedition CK06-06</strain>
    </source>
</reference>
<dbReference type="AlphaFoldDB" id="X1U9D2"/>
<proteinExistence type="predicted"/>
<gene>
    <name evidence="2" type="ORF">S12H4_44229</name>
</gene>
<name>X1U9D2_9ZZZZ</name>
<keyword evidence="1" id="KW-0472">Membrane</keyword>
<comment type="caution">
    <text evidence="2">The sequence shown here is derived from an EMBL/GenBank/DDBJ whole genome shotgun (WGS) entry which is preliminary data.</text>
</comment>
<dbReference type="EMBL" id="BARW01027233">
    <property type="protein sequence ID" value="GAJ14079.1"/>
    <property type="molecule type" value="Genomic_DNA"/>
</dbReference>
<evidence type="ECO:0000313" key="2">
    <source>
        <dbReference type="EMBL" id="GAJ14079.1"/>
    </source>
</evidence>
<protein>
    <submittedName>
        <fullName evidence="2">Uncharacterized protein</fullName>
    </submittedName>
</protein>
<organism evidence="2">
    <name type="scientific">marine sediment metagenome</name>
    <dbReference type="NCBI Taxonomy" id="412755"/>
    <lineage>
        <taxon>unclassified sequences</taxon>
        <taxon>metagenomes</taxon>
        <taxon>ecological metagenomes</taxon>
    </lineage>
</organism>
<sequence>MAEKAVTTSDDDIINVIPQLFMLMVFLLLIPAILQGTAMAGQATAMAVSPRVPVLTQALDPIAANVGA</sequence>
<feature type="non-terminal residue" evidence="2">
    <location>
        <position position="68"/>
    </location>
</feature>
<evidence type="ECO:0000256" key="1">
    <source>
        <dbReference type="SAM" id="Phobius"/>
    </source>
</evidence>